<reference evidence="2 3" key="1">
    <citation type="submission" date="2024-01" db="EMBL/GenBank/DDBJ databases">
        <title>Genome assemblies of Stephania.</title>
        <authorList>
            <person name="Yang L."/>
        </authorList>
    </citation>
    <scope>NUCLEOTIDE SEQUENCE [LARGE SCALE GENOMIC DNA]</scope>
    <source>
        <strain evidence="2">JXDWG</strain>
        <tissue evidence="2">Leaf</tissue>
    </source>
</reference>
<protein>
    <submittedName>
        <fullName evidence="2">Uncharacterized protein</fullName>
    </submittedName>
</protein>
<feature type="region of interest" description="Disordered" evidence="1">
    <location>
        <begin position="1"/>
        <end position="99"/>
    </location>
</feature>
<gene>
    <name evidence="2" type="ORF">Scep_030505</name>
</gene>
<sequence>MDGPPEMSTFDSARTTRRHGQPPFGKDFQSPPHEYISRDRNRHNHDNRTYRTRPEALPKMVALRHPQPATAQPAEADAGPQKRMHGKEYRRKNMKKPKQ</sequence>
<feature type="compositionally biased region" description="Basic residues" evidence="1">
    <location>
        <begin position="82"/>
        <end position="99"/>
    </location>
</feature>
<keyword evidence="3" id="KW-1185">Reference proteome</keyword>
<name>A0AAP0DZR6_9MAGN</name>
<evidence type="ECO:0000313" key="2">
    <source>
        <dbReference type="EMBL" id="KAK9084034.1"/>
    </source>
</evidence>
<proteinExistence type="predicted"/>
<organism evidence="2 3">
    <name type="scientific">Stephania cephalantha</name>
    <dbReference type="NCBI Taxonomy" id="152367"/>
    <lineage>
        <taxon>Eukaryota</taxon>
        <taxon>Viridiplantae</taxon>
        <taxon>Streptophyta</taxon>
        <taxon>Embryophyta</taxon>
        <taxon>Tracheophyta</taxon>
        <taxon>Spermatophyta</taxon>
        <taxon>Magnoliopsida</taxon>
        <taxon>Ranunculales</taxon>
        <taxon>Menispermaceae</taxon>
        <taxon>Menispermoideae</taxon>
        <taxon>Cissampelideae</taxon>
        <taxon>Stephania</taxon>
    </lineage>
</organism>
<comment type="caution">
    <text evidence="2">The sequence shown here is derived from an EMBL/GenBank/DDBJ whole genome shotgun (WGS) entry which is preliminary data.</text>
</comment>
<dbReference type="Proteomes" id="UP001419268">
    <property type="component" value="Unassembled WGS sequence"/>
</dbReference>
<dbReference type="AlphaFoldDB" id="A0AAP0DZR6"/>
<evidence type="ECO:0000256" key="1">
    <source>
        <dbReference type="SAM" id="MobiDB-lite"/>
    </source>
</evidence>
<feature type="compositionally biased region" description="Basic and acidic residues" evidence="1">
    <location>
        <begin position="35"/>
        <end position="56"/>
    </location>
</feature>
<dbReference type="EMBL" id="JBBNAG010000013">
    <property type="protein sequence ID" value="KAK9084034.1"/>
    <property type="molecule type" value="Genomic_DNA"/>
</dbReference>
<accession>A0AAP0DZR6</accession>
<evidence type="ECO:0000313" key="3">
    <source>
        <dbReference type="Proteomes" id="UP001419268"/>
    </source>
</evidence>